<feature type="transmembrane region" description="Helical" evidence="1">
    <location>
        <begin position="77"/>
        <end position="97"/>
    </location>
</feature>
<dbReference type="GO" id="GO:0016740">
    <property type="term" value="F:transferase activity"/>
    <property type="evidence" value="ECO:0007669"/>
    <property type="project" value="UniProtKB-KW"/>
</dbReference>
<dbReference type="Pfam" id="PF14897">
    <property type="entry name" value="EpsG"/>
    <property type="match status" value="1"/>
</dbReference>
<feature type="transmembrane region" description="Helical" evidence="1">
    <location>
        <begin position="47"/>
        <end position="65"/>
    </location>
</feature>
<keyword evidence="1" id="KW-1133">Transmembrane helix</keyword>
<reference evidence="2 3" key="1">
    <citation type="submission" date="2019-07" db="EMBL/GenBank/DDBJ databases">
        <title>Genomic Encyclopedia of Type Strains, Phase I: the one thousand microbial genomes (KMG-I) project.</title>
        <authorList>
            <person name="Kyrpides N."/>
        </authorList>
    </citation>
    <scope>NUCLEOTIDE SEQUENCE [LARGE SCALE GENOMIC DNA]</scope>
    <source>
        <strain evidence="2 3">DSM 6562</strain>
    </source>
</reference>
<feature type="transmembrane region" description="Helical" evidence="1">
    <location>
        <begin position="369"/>
        <end position="390"/>
    </location>
</feature>
<gene>
    <name evidence="2" type="ORF">LX24_02770</name>
</gene>
<keyword evidence="2" id="KW-0808">Transferase</keyword>
<dbReference type="InterPro" id="IPR049458">
    <property type="entry name" value="EpsG-like"/>
</dbReference>
<evidence type="ECO:0000313" key="2">
    <source>
        <dbReference type="EMBL" id="TYO93241.1"/>
    </source>
</evidence>
<keyword evidence="3" id="KW-1185">Reference proteome</keyword>
<proteinExistence type="predicted"/>
<accession>A0A5S4ZMT8</accession>
<organism evidence="2 3">
    <name type="scientific">Desulfallas thermosapovorans DSM 6562</name>
    <dbReference type="NCBI Taxonomy" id="1121431"/>
    <lineage>
        <taxon>Bacteria</taxon>
        <taxon>Bacillati</taxon>
        <taxon>Bacillota</taxon>
        <taxon>Clostridia</taxon>
        <taxon>Eubacteriales</taxon>
        <taxon>Desulfallaceae</taxon>
        <taxon>Desulfallas</taxon>
    </lineage>
</organism>
<dbReference type="EMBL" id="VNHM01000021">
    <property type="protein sequence ID" value="TYO93241.1"/>
    <property type="molecule type" value="Genomic_DNA"/>
</dbReference>
<evidence type="ECO:0000313" key="3">
    <source>
        <dbReference type="Proteomes" id="UP000323166"/>
    </source>
</evidence>
<sequence length="407" mass="47524">MFQAGNKIESTKNTISNRQFVDIAILYLYIFIAFGMCVILPEEQLSTALYYSAIILSAVFFAALAEKSKTTFEFKMYITLSFLILFLTFALRSYTAIDDPSYIRIFNDVTMYGWFYVFRTETIEPGYLILNNLISQFTSNYLYMQITTSFVPLFLFYRVFVKFRHIISLPMAIFLLITMLYFQMLAVGLLRMFIALGIVLNALPYIVQRNATKYVLLVLIAGFFHYSSLFMLLFAYFALKKDYLSKRVKRFLIIGFIATPFIFMGISKFLVPLMGERYAGYAMVNDFSFSILSFDTVPLLILLLLFYNKIDIKKLDYYKLFMSVFAVSFIVSFYSSMVSLGRLIFYANSAFFIAAPMACKALNRDSRRFFLYFLIIVYGFLYLYKTQFALDSHIPYLFPYHGLFIKI</sequence>
<feature type="transmembrane region" description="Helical" evidence="1">
    <location>
        <begin position="251"/>
        <end position="275"/>
    </location>
</feature>
<feature type="transmembrane region" description="Helical" evidence="1">
    <location>
        <begin position="343"/>
        <end position="362"/>
    </location>
</feature>
<feature type="transmembrane region" description="Helical" evidence="1">
    <location>
        <begin position="320"/>
        <end position="337"/>
    </location>
</feature>
<dbReference type="AlphaFoldDB" id="A0A5S4ZMT8"/>
<keyword evidence="1" id="KW-0472">Membrane</keyword>
<comment type="caution">
    <text evidence="2">The sequence shown here is derived from an EMBL/GenBank/DDBJ whole genome shotgun (WGS) entry which is preliminary data.</text>
</comment>
<protein>
    <submittedName>
        <fullName evidence="2">EpsG-like putative glucosyltransferase</fullName>
    </submittedName>
</protein>
<evidence type="ECO:0000256" key="1">
    <source>
        <dbReference type="SAM" id="Phobius"/>
    </source>
</evidence>
<keyword evidence="1" id="KW-0812">Transmembrane</keyword>
<feature type="transmembrane region" description="Helical" evidence="1">
    <location>
        <begin position="214"/>
        <end position="239"/>
    </location>
</feature>
<feature type="transmembrane region" description="Helical" evidence="1">
    <location>
        <begin position="287"/>
        <end position="308"/>
    </location>
</feature>
<dbReference type="Proteomes" id="UP000323166">
    <property type="component" value="Unassembled WGS sequence"/>
</dbReference>
<feature type="transmembrane region" description="Helical" evidence="1">
    <location>
        <begin position="141"/>
        <end position="160"/>
    </location>
</feature>
<feature type="transmembrane region" description="Helical" evidence="1">
    <location>
        <begin position="172"/>
        <end position="194"/>
    </location>
</feature>
<name>A0A5S4ZMT8_9FIRM</name>
<dbReference type="RefSeq" id="WP_166512702.1">
    <property type="nucleotide sequence ID" value="NZ_VNHM01000021.1"/>
</dbReference>
<feature type="transmembrane region" description="Helical" evidence="1">
    <location>
        <begin position="20"/>
        <end position="41"/>
    </location>
</feature>